<organism evidence="2 3">
    <name type="scientific">Mycobacterium kansasii</name>
    <dbReference type="NCBI Taxonomy" id="1768"/>
    <lineage>
        <taxon>Bacteria</taxon>
        <taxon>Bacillati</taxon>
        <taxon>Actinomycetota</taxon>
        <taxon>Actinomycetes</taxon>
        <taxon>Mycobacteriales</taxon>
        <taxon>Mycobacteriaceae</taxon>
        <taxon>Mycobacterium</taxon>
    </lineage>
</organism>
<protein>
    <submittedName>
        <fullName evidence="2">Bacterial regulatory s, gntR family protein</fullName>
    </submittedName>
</protein>
<name>A0A1V3WI86_MYCKA</name>
<dbReference type="EMBL" id="MVBM01000009">
    <property type="protein sequence ID" value="OOK66635.1"/>
    <property type="molecule type" value="Genomic_DNA"/>
</dbReference>
<proteinExistence type="predicted"/>
<gene>
    <name evidence="2" type="ORF">BZL30_8207</name>
</gene>
<evidence type="ECO:0000313" key="3">
    <source>
        <dbReference type="Proteomes" id="UP000189229"/>
    </source>
</evidence>
<sequence>MTVPAQYRITGTGAESIATSVEQAISQGSLTPGDTLPPIRDVAGNSA</sequence>
<reference evidence="2 3" key="1">
    <citation type="submission" date="2017-02" db="EMBL/GenBank/DDBJ databases">
        <title>Complete genome sequences of Mycobacterium kansasii strains isolated from rhesus macaques.</title>
        <authorList>
            <person name="Panda A."/>
            <person name="Nagaraj S."/>
            <person name="Zhao X."/>
            <person name="Tettelin H."/>
            <person name="Detolla L.J."/>
        </authorList>
    </citation>
    <scope>NUCLEOTIDE SEQUENCE [LARGE SCALE GENOMIC DNA]</scope>
    <source>
        <strain evidence="2 3">11-3813</strain>
    </source>
</reference>
<comment type="caution">
    <text evidence="2">The sequence shown here is derived from an EMBL/GenBank/DDBJ whole genome shotgun (WGS) entry which is preliminary data.</text>
</comment>
<feature type="region of interest" description="Disordered" evidence="1">
    <location>
        <begin position="28"/>
        <end position="47"/>
    </location>
</feature>
<evidence type="ECO:0000256" key="1">
    <source>
        <dbReference type="SAM" id="MobiDB-lite"/>
    </source>
</evidence>
<dbReference type="Proteomes" id="UP000189229">
    <property type="component" value="Unassembled WGS sequence"/>
</dbReference>
<accession>A0A1V3WI86</accession>
<dbReference type="AlphaFoldDB" id="A0A1V3WI86"/>
<evidence type="ECO:0000313" key="2">
    <source>
        <dbReference type="EMBL" id="OOK66635.1"/>
    </source>
</evidence>